<gene>
    <name evidence="4" type="primary">FAM81B</name>
</gene>
<evidence type="ECO:0000313" key="5">
    <source>
        <dbReference type="Proteomes" id="UP000002280"/>
    </source>
</evidence>
<reference evidence="4" key="2">
    <citation type="submission" date="2025-08" db="UniProtKB">
        <authorList>
            <consortium name="Ensembl"/>
        </authorList>
    </citation>
    <scope>IDENTIFICATION</scope>
</reference>
<keyword evidence="5" id="KW-1185">Reference proteome</keyword>
<name>F7EAG8_MONDO</name>
<protein>
    <submittedName>
        <fullName evidence="4">Family with sequence similarity 81 member B</fullName>
    </submittedName>
</protein>
<dbReference type="GeneID" id="100011237"/>
<proteinExistence type="inferred from homology"/>
<sequence>MSAEKPTELVQYVPKNQPFLPAIPGNQRCPLEERLSTLERTLDPGNQRCPLEDRLSSQERTIAVLLEQAFRIKEDISACLQGSQGFQKEETMARQLLENHIQTITSIVKKLSQNIEILEEQIRARDSVTSEINYATQSFNQNHLHGMGELRGRVARCDASIAKISGDVNVIRHEYQTVEKDIQALRSVLESFCKTVDVKVIQLLGRIDTYSLEQTSNLKTIQGDNNHELQLLNFKLNTLANELREQVENQQKWIENQLMKSEKQQFYHINQFLSTINEKMEETKNNLESKVNDLITKSEKLLSPERFQMELNKVKFAENKLYKKINRIEKQIWEELNKIQNDYQSGFQSIRGSLESLQQIQKAKIQLEKYKFQKDINKLHRQIVELQEM</sequence>
<dbReference type="InParanoid" id="F7EAG8"/>
<accession>F7EAG8</accession>
<dbReference type="HOGENOM" id="CLU_056304_0_0_1"/>
<dbReference type="GeneTree" id="ENSGT00390000004985"/>
<dbReference type="FunCoup" id="F7EAG8">
    <property type="interactions" value="160"/>
</dbReference>
<evidence type="ECO:0000256" key="3">
    <source>
        <dbReference type="SAM" id="Coils"/>
    </source>
</evidence>
<dbReference type="Proteomes" id="UP000002280">
    <property type="component" value="Chromosome 3"/>
</dbReference>
<evidence type="ECO:0000313" key="4">
    <source>
        <dbReference type="Ensembl" id="ENSMODP00000025128.3"/>
    </source>
</evidence>
<reference evidence="4 5" key="1">
    <citation type="journal article" date="2007" name="Nature">
        <title>Genome of the marsupial Monodelphis domestica reveals innovation in non-coding sequences.</title>
        <authorList>
            <person name="Mikkelsen T.S."/>
            <person name="Wakefield M.J."/>
            <person name="Aken B."/>
            <person name="Amemiya C.T."/>
            <person name="Chang J.L."/>
            <person name="Duke S."/>
            <person name="Garber M."/>
            <person name="Gentles A.J."/>
            <person name="Goodstadt L."/>
            <person name="Heger A."/>
            <person name="Jurka J."/>
            <person name="Kamal M."/>
            <person name="Mauceli E."/>
            <person name="Searle S.M."/>
            <person name="Sharpe T."/>
            <person name="Baker M.L."/>
            <person name="Batzer M.A."/>
            <person name="Benos P.V."/>
            <person name="Belov K."/>
            <person name="Clamp M."/>
            <person name="Cook A."/>
            <person name="Cuff J."/>
            <person name="Das R."/>
            <person name="Davidow L."/>
            <person name="Deakin J.E."/>
            <person name="Fazzari M.J."/>
            <person name="Glass J.L."/>
            <person name="Grabherr M."/>
            <person name="Greally J.M."/>
            <person name="Gu W."/>
            <person name="Hore T.A."/>
            <person name="Huttley G.A."/>
            <person name="Kleber M."/>
            <person name="Jirtle R.L."/>
            <person name="Koina E."/>
            <person name="Lee J.T."/>
            <person name="Mahony S."/>
            <person name="Marra M.A."/>
            <person name="Miller R.D."/>
            <person name="Nicholls R.D."/>
            <person name="Oda M."/>
            <person name="Papenfuss A.T."/>
            <person name="Parra Z.E."/>
            <person name="Pollock D.D."/>
            <person name="Ray D.A."/>
            <person name="Schein J.E."/>
            <person name="Speed T.P."/>
            <person name="Thompson K."/>
            <person name="VandeBerg J.L."/>
            <person name="Wade C.M."/>
            <person name="Walker J.A."/>
            <person name="Waters P.D."/>
            <person name="Webber C."/>
            <person name="Weidman J.R."/>
            <person name="Xie X."/>
            <person name="Zody M.C."/>
            <person name="Baldwin J."/>
            <person name="Abdouelleil A."/>
            <person name="Abdulkadir J."/>
            <person name="Abebe A."/>
            <person name="Abera B."/>
            <person name="Abreu J."/>
            <person name="Acer S.C."/>
            <person name="Aftuck L."/>
            <person name="Alexander A."/>
            <person name="An P."/>
            <person name="Anderson E."/>
            <person name="Anderson S."/>
            <person name="Arachi H."/>
            <person name="Azer M."/>
            <person name="Bachantsang P."/>
            <person name="Barry A."/>
            <person name="Bayul T."/>
            <person name="Berlin A."/>
            <person name="Bessette D."/>
            <person name="Bloom T."/>
            <person name="Bloom T."/>
            <person name="Boguslavskiy L."/>
            <person name="Bonnet C."/>
            <person name="Boukhgalter B."/>
            <person name="Bourzgui I."/>
            <person name="Brown A."/>
            <person name="Cahill P."/>
            <person name="Channer S."/>
            <person name="Cheshatsang Y."/>
            <person name="Chuda L."/>
            <person name="Citroen M."/>
            <person name="Collymore A."/>
            <person name="Cooke P."/>
            <person name="Costello M."/>
            <person name="D'Aco K."/>
            <person name="Daza R."/>
            <person name="De Haan G."/>
            <person name="DeGray S."/>
            <person name="DeMaso C."/>
            <person name="Dhargay N."/>
            <person name="Dooley K."/>
            <person name="Dooley E."/>
            <person name="Doricent M."/>
            <person name="Dorje P."/>
            <person name="Dorjee K."/>
            <person name="Dupes A."/>
            <person name="Elong R."/>
            <person name="Falk J."/>
            <person name="Farina A."/>
            <person name="Faro S."/>
            <person name="Ferguson D."/>
            <person name="Fisher S."/>
            <person name="Foley C.D."/>
            <person name="Franke A."/>
            <person name="Friedrich D."/>
            <person name="Gadbois L."/>
            <person name="Gearin G."/>
            <person name="Gearin C.R."/>
            <person name="Giannoukos G."/>
            <person name="Goode T."/>
            <person name="Graham J."/>
            <person name="Grandbois E."/>
            <person name="Grewal S."/>
            <person name="Gyaltsen K."/>
            <person name="Hafez N."/>
            <person name="Hagos B."/>
            <person name="Hall J."/>
            <person name="Henson C."/>
            <person name="Hollinger A."/>
            <person name="Honan T."/>
            <person name="Huard M.D."/>
            <person name="Hughes L."/>
            <person name="Hurhula B."/>
            <person name="Husby M.E."/>
            <person name="Kamat A."/>
            <person name="Kanga B."/>
            <person name="Kashin S."/>
            <person name="Khazanovich D."/>
            <person name="Kisner P."/>
            <person name="Lance K."/>
            <person name="Lara M."/>
            <person name="Lee W."/>
            <person name="Lennon N."/>
            <person name="Letendre F."/>
            <person name="LeVine R."/>
            <person name="Lipovsky A."/>
            <person name="Liu X."/>
            <person name="Liu J."/>
            <person name="Liu S."/>
            <person name="Lokyitsang T."/>
            <person name="Lokyitsang Y."/>
            <person name="Lubonja R."/>
            <person name="Lui A."/>
            <person name="MacDonald P."/>
            <person name="Magnisalis V."/>
            <person name="Maru K."/>
            <person name="Matthews C."/>
            <person name="McCusker W."/>
            <person name="McDonough S."/>
            <person name="Mehta T."/>
            <person name="Meldrim J."/>
            <person name="Meneus L."/>
            <person name="Mihai O."/>
            <person name="Mihalev A."/>
            <person name="Mihova T."/>
            <person name="Mittelman R."/>
            <person name="Mlenga V."/>
            <person name="Montmayeur A."/>
            <person name="Mulrain L."/>
            <person name="Navidi A."/>
            <person name="Naylor J."/>
            <person name="Negash T."/>
            <person name="Nguyen T."/>
            <person name="Nguyen N."/>
            <person name="Nicol R."/>
            <person name="Norbu C."/>
            <person name="Norbu N."/>
            <person name="Novod N."/>
            <person name="O'Neill B."/>
            <person name="Osman S."/>
            <person name="Markiewicz E."/>
            <person name="Oyono O.L."/>
            <person name="Patti C."/>
            <person name="Phunkhang P."/>
            <person name="Pierre F."/>
            <person name="Priest M."/>
            <person name="Raghuraman S."/>
            <person name="Rege F."/>
            <person name="Reyes R."/>
            <person name="Rise C."/>
            <person name="Rogov P."/>
            <person name="Ross K."/>
            <person name="Ryan E."/>
            <person name="Settipalli S."/>
            <person name="Shea T."/>
            <person name="Sherpa N."/>
            <person name="Shi L."/>
            <person name="Shih D."/>
            <person name="Sparrow T."/>
            <person name="Spaulding J."/>
            <person name="Stalker J."/>
            <person name="Stange-Thomann N."/>
            <person name="Stavropoulos S."/>
            <person name="Stone C."/>
            <person name="Strader C."/>
            <person name="Tesfaye S."/>
            <person name="Thomson T."/>
            <person name="Thoulutsang Y."/>
            <person name="Thoulutsang D."/>
            <person name="Topham K."/>
            <person name="Topping I."/>
            <person name="Tsamla T."/>
            <person name="Vassiliev H."/>
            <person name="Vo A."/>
            <person name="Wangchuk T."/>
            <person name="Wangdi T."/>
            <person name="Weiand M."/>
            <person name="Wilkinson J."/>
            <person name="Wilson A."/>
            <person name="Yadav S."/>
            <person name="Young G."/>
            <person name="Yu Q."/>
            <person name="Zembek L."/>
            <person name="Zhong D."/>
            <person name="Zimmer A."/>
            <person name="Zwirko Z."/>
            <person name="Jaffe D.B."/>
            <person name="Alvarez P."/>
            <person name="Brockman W."/>
            <person name="Butler J."/>
            <person name="Chin C."/>
            <person name="Gnerre S."/>
            <person name="MacCallum I."/>
            <person name="Graves J.A."/>
            <person name="Ponting C.P."/>
            <person name="Breen M."/>
            <person name="Samollow P.B."/>
            <person name="Lander E.S."/>
            <person name="Lindblad-Toh K."/>
        </authorList>
    </citation>
    <scope>NUCLEOTIDE SEQUENCE [LARGE SCALE GENOMIC DNA]</scope>
</reference>
<reference evidence="4" key="3">
    <citation type="submission" date="2025-09" db="UniProtKB">
        <authorList>
            <consortium name="Ensembl"/>
        </authorList>
    </citation>
    <scope>IDENTIFICATION</scope>
</reference>
<dbReference type="PANTHER" id="PTHR22420:SF5">
    <property type="entry name" value="PROTEIN FAM81B"/>
    <property type="match status" value="1"/>
</dbReference>
<dbReference type="CTD" id="153643"/>
<evidence type="ECO:0000256" key="1">
    <source>
        <dbReference type="ARBA" id="ARBA00023054"/>
    </source>
</evidence>
<keyword evidence="1 3" id="KW-0175">Coiled coil</keyword>
<dbReference type="RefSeq" id="XP_007487331.1">
    <property type="nucleotide sequence ID" value="XM_007487269.3"/>
</dbReference>
<evidence type="ECO:0000256" key="2">
    <source>
        <dbReference type="ARBA" id="ARBA00046344"/>
    </source>
</evidence>
<dbReference type="Bgee" id="ENSMODG00000020109">
    <property type="expression patterns" value="Expressed in testis and 12 other cell types or tissues"/>
</dbReference>
<dbReference type="Ensembl" id="ENSMODT00000025573.3">
    <property type="protein sequence ID" value="ENSMODP00000025128.3"/>
    <property type="gene ID" value="ENSMODG00000020109.4"/>
</dbReference>
<organism evidence="4 5">
    <name type="scientific">Monodelphis domestica</name>
    <name type="common">Gray short-tailed opossum</name>
    <dbReference type="NCBI Taxonomy" id="13616"/>
    <lineage>
        <taxon>Eukaryota</taxon>
        <taxon>Metazoa</taxon>
        <taxon>Chordata</taxon>
        <taxon>Craniata</taxon>
        <taxon>Vertebrata</taxon>
        <taxon>Euteleostomi</taxon>
        <taxon>Mammalia</taxon>
        <taxon>Metatheria</taxon>
        <taxon>Didelphimorphia</taxon>
        <taxon>Didelphidae</taxon>
        <taxon>Monodelphis</taxon>
    </lineage>
</organism>
<dbReference type="eggNOG" id="ENOG502QPWB">
    <property type="taxonomic scope" value="Eukaryota"/>
</dbReference>
<dbReference type="OrthoDB" id="10014002at2759"/>
<dbReference type="InterPro" id="IPR029619">
    <property type="entry name" value="FAM81"/>
</dbReference>
<dbReference type="OMA" id="NHQKWTE"/>
<comment type="similarity">
    <text evidence="2">Belongs to the FAM81 family.</text>
</comment>
<feature type="coiled-coil region" evidence="3">
    <location>
        <begin position="244"/>
        <end position="297"/>
    </location>
</feature>
<dbReference type="AlphaFoldDB" id="F7EAG8"/>
<dbReference type="PANTHER" id="PTHR22420">
    <property type="entry name" value="PROTEIN FAM81A"/>
    <property type="match status" value="1"/>
</dbReference>